<proteinExistence type="predicted"/>
<keyword evidence="1" id="KW-0802">TPR repeat</keyword>
<dbReference type="AlphaFoldDB" id="A0A0P1AJK6"/>
<dbReference type="PANTHER" id="PTHR45153:SF1">
    <property type="entry name" value="TETRATRICOPEPTIDE REPEAT PROTEIN 16"/>
    <property type="match status" value="1"/>
</dbReference>
<name>A0A0P1AJK6_PLAHL</name>
<dbReference type="PROSITE" id="PS50005">
    <property type="entry name" value="TPR"/>
    <property type="match status" value="4"/>
</dbReference>
<dbReference type="GeneID" id="36406219"/>
<dbReference type="STRING" id="4781.A0A0P1AJK6"/>
<feature type="repeat" description="TPR" evidence="1">
    <location>
        <begin position="50"/>
        <end position="83"/>
    </location>
</feature>
<feature type="repeat" description="TPR" evidence="1">
    <location>
        <begin position="403"/>
        <end position="436"/>
    </location>
</feature>
<reference evidence="3" key="1">
    <citation type="submission" date="2014-09" db="EMBL/GenBank/DDBJ databases">
        <authorList>
            <person name="Sharma Rahul"/>
            <person name="Thines Marco"/>
        </authorList>
    </citation>
    <scope>NUCLEOTIDE SEQUENCE [LARGE SCALE GENOMIC DNA]</scope>
</reference>
<feature type="repeat" description="TPR" evidence="1">
    <location>
        <begin position="362"/>
        <end position="395"/>
    </location>
</feature>
<feature type="repeat" description="TPR" evidence="1">
    <location>
        <begin position="208"/>
        <end position="241"/>
    </location>
</feature>
<dbReference type="InterPro" id="IPR011990">
    <property type="entry name" value="TPR-like_helical_dom_sf"/>
</dbReference>
<dbReference type="SUPFAM" id="SSF48452">
    <property type="entry name" value="TPR-like"/>
    <property type="match status" value="1"/>
</dbReference>
<protein>
    <submittedName>
        <fullName evidence="2">FOG: TPR repeat</fullName>
    </submittedName>
</protein>
<evidence type="ECO:0000256" key="1">
    <source>
        <dbReference type="PROSITE-ProRule" id="PRU00339"/>
    </source>
</evidence>
<dbReference type="Pfam" id="PF13181">
    <property type="entry name" value="TPR_8"/>
    <property type="match status" value="2"/>
</dbReference>
<accession>A0A0P1AJK6</accession>
<evidence type="ECO:0000313" key="3">
    <source>
        <dbReference type="Proteomes" id="UP000054928"/>
    </source>
</evidence>
<dbReference type="Proteomes" id="UP000054928">
    <property type="component" value="Unassembled WGS sequence"/>
</dbReference>
<dbReference type="Gene3D" id="1.25.40.10">
    <property type="entry name" value="Tetratricopeptide repeat domain"/>
    <property type="match status" value="5"/>
</dbReference>
<sequence length="553" mass="63700">MEAHQIASDLSHVEASQLKEKEADARIAENDLGGALQCLTKAIFLRPEHMQLYDKRAQVYIELCDIKSAIANYRKLFVVEPNPPQRIKDQLATLLDLQAYSLLCLGESPRIVLGYLDEAIQMNAQNEIFWFHRAVAKVNAGNFEGAVRDVDHCILLNNRDVEYFVLRAQLHRRQQMRENAAADIRNATRLQPNHPEVLGHGQLLLKESQAIYEQARIQLMAHQHKEAIEFLSRASEITPGDPQLYLLRSSAYRGLGEYHMALQDTEKALSCYHHRMDSKKVKIDFQNYQHRTVEHQPALHSNLEEYSSLSYCDIIKQRSLIFNDIGIRFLIQKAYQLAVNAMNLAIRGHAEIAGQRRWYYSPQLYIYRGDAYRGLGNFQAALADYHCALEMDIGDQNVKSRVALIHYYFGVELFNKAQFDRAEIEFDQAIEQNPNLALYHARKGDTARYLDKHQNACNSYQQALLINPDDTETLTKLRQYDDIPYSQSSTQPTVAFTKKSISVQSCSPQHRLSQKMQATVNDARKSYKKTNQRVQDLYNSRPAVRFLSFNKLE</sequence>
<dbReference type="PANTHER" id="PTHR45153">
    <property type="entry name" value="TETRATRICOPEPTIDE REPEAT PROTEIN 16"/>
    <property type="match status" value="1"/>
</dbReference>
<keyword evidence="3" id="KW-1185">Reference proteome</keyword>
<dbReference type="OrthoDB" id="1926212at2759"/>
<organism evidence="2 3">
    <name type="scientific">Plasmopara halstedii</name>
    <name type="common">Downy mildew of sunflower</name>
    <dbReference type="NCBI Taxonomy" id="4781"/>
    <lineage>
        <taxon>Eukaryota</taxon>
        <taxon>Sar</taxon>
        <taxon>Stramenopiles</taxon>
        <taxon>Oomycota</taxon>
        <taxon>Peronosporomycetes</taxon>
        <taxon>Peronosporales</taxon>
        <taxon>Peronosporaceae</taxon>
        <taxon>Plasmopara</taxon>
    </lineage>
</organism>
<dbReference type="InterPro" id="IPR019734">
    <property type="entry name" value="TPR_rpt"/>
</dbReference>
<dbReference type="OMA" id="QCLFDRG"/>
<dbReference type="SMART" id="SM00028">
    <property type="entry name" value="TPR"/>
    <property type="match status" value="9"/>
</dbReference>
<evidence type="ECO:0000313" key="2">
    <source>
        <dbReference type="EMBL" id="CEG40991.1"/>
    </source>
</evidence>
<dbReference type="RefSeq" id="XP_024577360.1">
    <property type="nucleotide sequence ID" value="XM_024726711.1"/>
</dbReference>
<dbReference type="EMBL" id="CCYD01000524">
    <property type="protein sequence ID" value="CEG40991.1"/>
    <property type="molecule type" value="Genomic_DNA"/>
</dbReference>